<comment type="caution">
    <text evidence="3">The sequence shown here is derived from an EMBL/GenBank/DDBJ whole genome shotgun (WGS) entry which is preliminary data.</text>
</comment>
<sequence>MCDYGVLLSQIENTIENNEYNEYAFGTVNQNSVELFDEDFIRTVAIKKMLHCLSTILENSKTSPSFEKKYSSRVKILILKLEKKLPLEPKPDDPKGNELTQSENVDVVTDHKDFGVDSDTLENDKLTSIQIGNSNEEQNSAAKKSHNNYMDDINNQVKLTEEINEELKEDLAVLAEEMKKSALRFGELMKSEKKVSFFAFNTFFCHLIHFFLLLLDSIRVRKRIPKKY</sequence>
<reference evidence="3 4" key="1">
    <citation type="submission" date="2023-10" db="EMBL/GenBank/DDBJ databases">
        <title>Comparative genomics analysis reveals potential genetic determinants of host preference in Cryptosporidium xiaoi.</title>
        <authorList>
            <person name="Xiao L."/>
            <person name="Li J."/>
        </authorList>
    </citation>
    <scope>NUCLEOTIDE SEQUENCE [LARGE SCALE GENOMIC DNA]</scope>
    <source>
        <strain evidence="3 4">52996</strain>
    </source>
</reference>
<keyword evidence="2" id="KW-0812">Transmembrane</keyword>
<accession>A0AAV9YCN2</accession>
<feature type="coiled-coil region" evidence="1">
    <location>
        <begin position="150"/>
        <end position="184"/>
    </location>
</feature>
<evidence type="ECO:0000313" key="3">
    <source>
        <dbReference type="EMBL" id="KAK6591046.1"/>
    </source>
</evidence>
<feature type="transmembrane region" description="Helical" evidence="2">
    <location>
        <begin position="197"/>
        <end position="218"/>
    </location>
</feature>
<keyword evidence="2" id="KW-1133">Transmembrane helix</keyword>
<evidence type="ECO:0008006" key="5">
    <source>
        <dbReference type="Google" id="ProtNLM"/>
    </source>
</evidence>
<keyword evidence="4" id="KW-1185">Reference proteome</keyword>
<dbReference type="EMBL" id="JAWDEY010000002">
    <property type="protein sequence ID" value="KAK6591046.1"/>
    <property type="molecule type" value="Genomic_DNA"/>
</dbReference>
<evidence type="ECO:0000256" key="1">
    <source>
        <dbReference type="SAM" id="Coils"/>
    </source>
</evidence>
<evidence type="ECO:0000256" key="2">
    <source>
        <dbReference type="SAM" id="Phobius"/>
    </source>
</evidence>
<evidence type="ECO:0000313" key="4">
    <source>
        <dbReference type="Proteomes" id="UP001311799"/>
    </source>
</evidence>
<organism evidence="3 4">
    <name type="scientific">Cryptosporidium xiaoi</name>
    <dbReference type="NCBI Taxonomy" id="659607"/>
    <lineage>
        <taxon>Eukaryota</taxon>
        <taxon>Sar</taxon>
        <taxon>Alveolata</taxon>
        <taxon>Apicomplexa</taxon>
        <taxon>Conoidasida</taxon>
        <taxon>Coccidia</taxon>
        <taxon>Eucoccidiorida</taxon>
        <taxon>Eimeriorina</taxon>
        <taxon>Cryptosporidiidae</taxon>
        <taxon>Cryptosporidium</taxon>
    </lineage>
</organism>
<gene>
    <name evidence="3" type="ORF">RS030_111799</name>
</gene>
<keyword evidence="2" id="KW-0472">Membrane</keyword>
<dbReference type="AlphaFoldDB" id="A0AAV9YCN2"/>
<protein>
    <recommendedName>
        <fullName evidence="5">Vesicle transport protein USE1</fullName>
    </recommendedName>
</protein>
<keyword evidence="1" id="KW-0175">Coiled coil</keyword>
<name>A0AAV9YCN2_9CRYT</name>
<proteinExistence type="predicted"/>
<dbReference type="Proteomes" id="UP001311799">
    <property type="component" value="Unassembled WGS sequence"/>
</dbReference>